<evidence type="ECO:0000313" key="2">
    <source>
        <dbReference type="EMBL" id="GGJ24369.1"/>
    </source>
</evidence>
<feature type="domain" description="STAS" evidence="1">
    <location>
        <begin position="35"/>
        <end position="83"/>
    </location>
</feature>
<dbReference type="SUPFAM" id="SSF52091">
    <property type="entry name" value="SpoIIaa-like"/>
    <property type="match status" value="1"/>
</dbReference>
<dbReference type="AlphaFoldDB" id="A0A917KRQ0"/>
<dbReference type="Gene3D" id="3.30.750.24">
    <property type="entry name" value="STAS domain"/>
    <property type="match status" value="1"/>
</dbReference>
<comment type="caution">
    <text evidence="2">The sequence shown here is derived from an EMBL/GenBank/DDBJ whole genome shotgun (WGS) entry which is preliminary data.</text>
</comment>
<dbReference type="Proteomes" id="UP000657574">
    <property type="component" value="Unassembled WGS sequence"/>
</dbReference>
<proteinExistence type="predicted"/>
<name>A0A917KRQ0_9ACTN</name>
<keyword evidence="3" id="KW-1185">Reference proteome</keyword>
<reference evidence="2" key="2">
    <citation type="submission" date="2020-09" db="EMBL/GenBank/DDBJ databases">
        <authorList>
            <person name="Sun Q."/>
            <person name="Ohkuma M."/>
        </authorList>
    </citation>
    <scope>NUCLEOTIDE SEQUENCE</scope>
    <source>
        <strain evidence="2">JCM 3086</strain>
    </source>
</reference>
<dbReference type="InterPro" id="IPR036513">
    <property type="entry name" value="STAS_dom_sf"/>
</dbReference>
<dbReference type="CDD" id="cd07042">
    <property type="entry name" value="STAS_SulP_like_sulfate_transporter"/>
    <property type="match status" value="1"/>
</dbReference>
<sequence>MLIGLGVSVLLALRAAVRGTRLTPAGGDELPDGAGTVTYRFDGPLLLAAAHRFRCSLAHEGISAVDLRLSGLTAVDATGVPALRGRGIEVRIGGVELGHRRVLESCGVLTAAAPSANRGAIPSAAGSTVP</sequence>
<protein>
    <recommendedName>
        <fullName evidence="1">STAS domain-containing protein</fullName>
    </recommendedName>
</protein>
<dbReference type="PROSITE" id="PS50801">
    <property type="entry name" value="STAS"/>
    <property type="match status" value="1"/>
</dbReference>
<dbReference type="EMBL" id="BMQA01000011">
    <property type="protein sequence ID" value="GGJ24369.1"/>
    <property type="molecule type" value="Genomic_DNA"/>
</dbReference>
<reference evidence="2" key="1">
    <citation type="journal article" date="2014" name="Int. J. Syst. Evol. Microbiol.">
        <title>Complete genome sequence of Corynebacterium casei LMG S-19264T (=DSM 44701T), isolated from a smear-ripened cheese.</title>
        <authorList>
            <consortium name="US DOE Joint Genome Institute (JGI-PGF)"/>
            <person name="Walter F."/>
            <person name="Albersmeier A."/>
            <person name="Kalinowski J."/>
            <person name="Ruckert C."/>
        </authorList>
    </citation>
    <scope>NUCLEOTIDE SEQUENCE</scope>
    <source>
        <strain evidence="2">JCM 3086</strain>
    </source>
</reference>
<gene>
    <name evidence="2" type="ORF">GCM10010121_039260</name>
</gene>
<dbReference type="InterPro" id="IPR002645">
    <property type="entry name" value="STAS_dom"/>
</dbReference>
<accession>A0A917KRQ0</accession>
<organism evidence="2 3">
    <name type="scientific">Streptomyces brasiliensis</name>
    <dbReference type="NCBI Taxonomy" id="1954"/>
    <lineage>
        <taxon>Bacteria</taxon>
        <taxon>Bacillati</taxon>
        <taxon>Actinomycetota</taxon>
        <taxon>Actinomycetes</taxon>
        <taxon>Kitasatosporales</taxon>
        <taxon>Streptomycetaceae</taxon>
        <taxon>Streptomyces</taxon>
    </lineage>
</organism>
<evidence type="ECO:0000259" key="1">
    <source>
        <dbReference type="PROSITE" id="PS50801"/>
    </source>
</evidence>
<evidence type="ECO:0000313" key="3">
    <source>
        <dbReference type="Proteomes" id="UP000657574"/>
    </source>
</evidence>